<dbReference type="Proteomes" id="UP001500433">
    <property type="component" value="Unassembled WGS sequence"/>
</dbReference>
<dbReference type="RefSeq" id="WP_345273849.1">
    <property type="nucleotide sequence ID" value="NZ_BAABJH010000002.1"/>
</dbReference>
<dbReference type="InterPro" id="IPR018490">
    <property type="entry name" value="cNMP-bd_dom_sf"/>
</dbReference>
<dbReference type="Pfam" id="PF00027">
    <property type="entry name" value="cNMP_binding"/>
    <property type="match status" value="1"/>
</dbReference>
<dbReference type="InterPro" id="IPR000595">
    <property type="entry name" value="cNMP-bd_dom"/>
</dbReference>
<comment type="caution">
    <text evidence="2">The sequence shown here is derived from an EMBL/GenBank/DDBJ whole genome shotgun (WGS) entry which is preliminary data.</text>
</comment>
<protein>
    <submittedName>
        <fullName evidence="2">Crp/Fnr family transcriptional regulator</fullName>
    </submittedName>
</protein>
<reference evidence="3" key="1">
    <citation type="journal article" date="2019" name="Int. J. Syst. Evol. Microbiol.">
        <title>The Global Catalogue of Microorganisms (GCM) 10K type strain sequencing project: providing services to taxonomists for standard genome sequencing and annotation.</title>
        <authorList>
            <consortium name="The Broad Institute Genomics Platform"/>
            <consortium name="The Broad Institute Genome Sequencing Center for Infectious Disease"/>
            <person name="Wu L."/>
            <person name="Ma J."/>
        </authorList>
    </citation>
    <scope>NUCLEOTIDE SEQUENCE [LARGE SCALE GENOMIC DNA]</scope>
    <source>
        <strain evidence="3">JCM 18274</strain>
    </source>
</reference>
<gene>
    <name evidence="2" type="ORF">GCM10023311_18380</name>
</gene>
<dbReference type="SUPFAM" id="SSF51206">
    <property type="entry name" value="cAMP-binding domain-like"/>
    <property type="match status" value="1"/>
</dbReference>
<keyword evidence="3" id="KW-1185">Reference proteome</keyword>
<dbReference type="CDD" id="cd00038">
    <property type="entry name" value="CAP_ED"/>
    <property type="match status" value="1"/>
</dbReference>
<evidence type="ECO:0000313" key="2">
    <source>
        <dbReference type="EMBL" id="GAA4894036.1"/>
    </source>
</evidence>
<evidence type="ECO:0000313" key="3">
    <source>
        <dbReference type="Proteomes" id="UP001500433"/>
    </source>
</evidence>
<sequence length="202" mass="23822">MNYKESYTLILNNIARFIDLTELEKQKYLSLLTEIKVKKKAFLMQAGDVTKYEYFVTKGCLKVYTINEDGAPHISMFAVEDYWTGDIASFMTKESTRYFITATEDSELLGISRTNYELLFQEIPKFERFYRILYQRSLISYIRRSNHGISLTAEERYIEFKKKYPNVVNRVTQKDLAGYIGITPEFMSKIITKVNRKQKVLN</sequence>
<dbReference type="PROSITE" id="PS50042">
    <property type="entry name" value="CNMP_BINDING_3"/>
    <property type="match status" value="1"/>
</dbReference>
<evidence type="ECO:0000259" key="1">
    <source>
        <dbReference type="PROSITE" id="PS50042"/>
    </source>
</evidence>
<feature type="domain" description="Cyclic nucleotide-binding" evidence="1">
    <location>
        <begin position="16"/>
        <end position="120"/>
    </location>
</feature>
<accession>A0ABP9F4C2</accession>
<dbReference type="EMBL" id="BAABJH010000002">
    <property type="protein sequence ID" value="GAA4894036.1"/>
    <property type="molecule type" value="Genomic_DNA"/>
</dbReference>
<organism evidence="2 3">
    <name type="scientific">Flaviramulus aquimarinus</name>
    <dbReference type="NCBI Taxonomy" id="1170456"/>
    <lineage>
        <taxon>Bacteria</taxon>
        <taxon>Pseudomonadati</taxon>
        <taxon>Bacteroidota</taxon>
        <taxon>Flavobacteriia</taxon>
        <taxon>Flavobacteriales</taxon>
        <taxon>Flavobacteriaceae</taxon>
        <taxon>Flaviramulus</taxon>
    </lineage>
</organism>
<dbReference type="InterPro" id="IPR014710">
    <property type="entry name" value="RmlC-like_jellyroll"/>
</dbReference>
<dbReference type="Gene3D" id="2.60.120.10">
    <property type="entry name" value="Jelly Rolls"/>
    <property type="match status" value="1"/>
</dbReference>
<name>A0ABP9F4C2_9FLAO</name>
<proteinExistence type="predicted"/>